<dbReference type="AlphaFoldDB" id="A0A128A437"/>
<evidence type="ECO:0000313" key="2">
    <source>
        <dbReference type="Proteomes" id="UP000196239"/>
    </source>
</evidence>
<keyword evidence="2" id="KW-1185">Reference proteome</keyword>
<dbReference type="InterPro" id="IPR019405">
    <property type="entry name" value="Lactonase_7-beta_prop"/>
</dbReference>
<dbReference type="PANTHER" id="PTHR47197:SF3">
    <property type="entry name" value="DIHYDRO-HEME D1 DEHYDROGENASE"/>
    <property type="match status" value="1"/>
</dbReference>
<dbReference type="SUPFAM" id="SSF51004">
    <property type="entry name" value="C-terminal (heme d1) domain of cytochrome cd1-nitrite reductase"/>
    <property type="match status" value="1"/>
</dbReference>
<sequence>MYITRIFTTILIVSMIAPINITWVFTEPLEKPDKKEQQQIVQNLEKTLHQKIQNHNKQVSKQFIVSPSLLVNNFSIKTQKNNSVNFDTLLFPKLDVKIISNLLTSFFQNGKQSLGFYFTDFLDKMTYDQNNIFPNAYAIDTTPPTISITSPISTANNVTSTVSVGTQPFVIAVNPSTSDIYVGNYGSNSVSVIDGTTNNVISTIAVGTNPQGVAVNPYENIIYATNSGSNTVSVINGTTNTVIGSPISVGSSPVGVALDPSTNTIYVANYGSNSVSVINGSTNNVTSTISVGTNPHSVTINPSTHVIYVTNSGSNTVSVINGTTNTVTTTVSVGLVPRGIAFNSFTNTVYTVNYNSNTVSVINATTYAIIGSAITVGTNPYAVAANPSTNTIYVANAISNTISVINGTTNVITNTTSVGTSPYGVAANPSNSVIYVANKLSNSVSVINGIVNNVSHNGITVTGTASDTGSGVSHISWKVDSGSASTATGTTSWHFTTLSLSTGSHTVFINATDISGNVAKTFQRVTVNPISLTLTDAIAMTDQLSYVFTSTSTVGNGGTAKTPLPGGTAASITLPSGQSGTVTIQTTTAPTTGSGGSTLGFVGTVIDIVPPTNACAVLGCVFSFNFTSAQVTAAGLTDPSQVRILHDRNHDGDFDDPGETLSTTITTVSPGHFNATATDFFTSKFAIGGVVTALAVLGHGGSSGSSQAFNAQGFLSLKSLSQSAKDAIQNEDPYTPIKPSIDPTVPYYPFSLGGNNYIIARYANTIQTVTEKVGMPVDLQLASSDKTISHVALYTNMEGLNKEIEDSDTYIIYDKGSPLQIIDPHGFFSNVKITTTTDGDIGKFGFSITFANPMHTSNIFIREWNEEKYSSDTKIKDAIQIVESPQDTQTLNDIIPNNAISETISPVQSTETDDITNYIKEWGGYSSTSISDSQLLGHMKIKGDHIPSWFMQTSRNLVNGDTSQQEFKQAVEYMSEKGLIK</sequence>
<dbReference type="InterPro" id="IPR051200">
    <property type="entry name" value="Host-pathogen_enzymatic-act"/>
</dbReference>
<dbReference type="KEGG" id="ndv:NDEV_1345"/>
<dbReference type="Proteomes" id="UP000196239">
    <property type="component" value="Chromosome 1"/>
</dbReference>
<organism evidence="1 2">
    <name type="scientific">Nitrosotalea devaniterrae</name>
    <dbReference type="NCBI Taxonomy" id="1078905"/>
    <lineage>
        <taxon>Archaea</taxon>
        <taxon>Nitrososphaerota</taxon>
        <taxon>Nitrososphaeria</taxon>
        <taxon>Nitrosotaleales</taxon>
        <taxon>Nitrosotaleaceae</taxon>
        <taxon>Nitrosotalea</taxon>
    </lineage>
</organism>
<dbReference type="InterPro" id="IPR015943">
    <property type="entry name" value="WD40/YVTN_repeat-like_dom_sf"/>
</dbReference>
<gene>
    <name evidence="1" type="ORF">NDEV_1345</name>
</gene>
<dbReference type="Pfam" id="PF10282">
    <property type="entry name" value="Lactonase"/>
    <property type="match status" value="1"/>
</dbReference>
<dbReference type="EMBL" id="LN890280">
    <property type="protein sequence ID" value="CUR52110.1"/>
    <property type="molecule type" value="Genomic_DNA"/>
</dbReference>
<dbReference type="InterPro" id="IPR011964">
    <property type="entry name" value="YVTN_b-propeller_repeat"/>
</dbReference>
<name>A0A128A437_9ARCH</name>
<proteinExistence type="predicted"/>
<dbReference type="Gene3D" id="2.130.10.10">
    <property type="entry name" value="YVTN repeat-like/Quinoprotein amine dehydrogenase"/>
    <property type="match status" value="3"/>
</dbReference>
<protein>
    <submittedName>
        <fullName evidence="1">40-residue YVTN family beta-propeller (Modular protein)</fullName>
    </submittedName>
</protein>
<dbReference type="PANTHER" id="PTHR47197">
    <property type="entry name" value="PROTEIN NIRF"/>
    <property type="match status" value="1"/>
</dbReference>
<reference evidence="2" key="1">
    <citation type="submission" date="2015-10" db="EMBL/GenBank/DDBJ databases">
        <authorList>
            <person name="Lehtovirta-Morley L.E."/>
            <person name="Vieille C."/>
        </authorList>
    </citation>
    <scope>NUCLEOTIDE SEQUENCE [LARGE SCALE GENOMIC DNA]</scope>
</reference>
<dbReference type="NCBIfam" id="TIGR02276">
    <property type="entry name" value="beta_rpt_yvtn"/>
    <property type="match status" value="4"/>
</dbReference>
<dbReference type="InterPro" id="IPR011048">
    <property type="entry name" value="Haem_d1_sf"/>
</dbReference>
<accession>A0A128A437</accession>
<evidence type="ECO:0000313" key="1">
    <source>
        <dbReference type="EMBL" id="CUR52110.1"/>
    </source>
</evidence>